<evidence type="ECO:0000313" key="2">
    <source>
        <dbReference type="Proteomes" id="UP000241818"/>
    </source>
</evidence>
<accession>A0A2T3B698</accession>
<gene>
    <name evidence="1" type="ORF">M430DRAFT_57637</name>
</gene>
<proteinExistence type="predicted"/>
<organism evidence="1 2">
    <name type="scientific">Amorphotheca resinae ATCC 22711</name>
    <dbReference type="NCBI Taxonomy" id="857342"/>
    <lineage>
        <taxon>Eukaryota</taxon>
        <taxon>Fungi</taxon>
        <taxon>Dikarya</taxon>
        <taxon>Ascomycota</taxon>
        <taxon>Pezizomycotina</taxon>
        <taxon>Leotiomycetes</taxon>
        <taxon>Helotiales</taxon>
        <taxon>Amorphothecaceae</taxon>
        <taxon>Amorphotheca</taxon>
    </lineage>
</organism>
<dbReference type="Proteomes" id="UP000241818">
    <property type="component" value="Unassembled WGS sequence"/>
</dbReference>
<dbReference type="AlphaFoldDB" id="A0A2T3B698"/>
<dbReference type="GeneID" id="36576762"/>
<reference evidence="1 2" key="1">
    <citation type="journal article" date="2018" name="New Phytol.">
        <title>Comparative genomics and transcriptomics depict ericoid mycorrhizal fungi as versatile saprotrophs and plant mutualists.</title>
        <authorList>
            <person name="Martino E."/>
            <person name="Morin E."/>
            <person name="Grelet G.A."/>
            <person name="Kuo A."/>
            <person name="Kohler A."/>
            <person name="Daghino S."/>
            <person name="Barry K.W."/>
            <person name="Cichocki N."/>
            <person name="Clum A."/>
            <person name="Dockter R.B."/>
            <person name="Hainaut M."/>
            <person name="Kuo R.C."/>
            <person name="LaButti K."/>
            <person name="Lindahl B.D."/>
            <person name="Lindquist E.A."/>
            <person name="Lipzen A."/>
            <person name="Khouja H.R."/>
            <person name="Magnuson J."/>
            <person name="Murat C."/>
            <person name="Ohm R.A."/>
            <person name="Singer S.W."/>
            <person name="Spatafora J.W."/>
            <person name="Wang M."/>
            <person name="Veneault-Fourrey C."/>
            <person name="Henrissat B."/>
            <person name="Grigoriev I.V."/>
            <person name="Martin F.M."/>
            <person name="Perotto S."/>
        </authorList>
    </citation>
    <scope>NUCLEOTIDE SEQUENCE [LARGE SCALE GENOMIC DNA]</scope>
    <source>
        <strain evidence="1 2">ATCC 22711</strain>
    </source>
</reference>
<sequence>MASTEQKVSEIDSASEVMEKEASLVGKPSLERDNAILTMGKNARRFMSEGKMTSSQCGMRLADQLECFRWRFRVQEHFYLAFEGLVNNRLLSLEESFYHPIDWRGRSEAVQKVYSLLKCFEIPKKCASIEHQPPVGFFESPVSWLAIAIVRSAREPVRVFEFLHAGGFLGPLDKDSVTRMASIEFEVNPQEMACVKPWEHIPQAGFWLPQNIKETAKDMETWARGFKDRYEMLRVEYEKSYGEGTWGENEQLRDSVDGWLSGK</sequence>
<keyword evidence="2" id="KW-1185">Reference proteome</keyword>
<dbReference type="InParanoid" id="A0A2T3B698"/>
<dbReference type="RefSeq" id="XP_024722452.1">
    <property type="nucleotide sequence ID" value="XM_024868681.1"/>
</dbReference>
<dbReference type="OrthoDB" id="5393261at2759"/>
<dbReference type="EMBL" id="KZ679009">
    <property type="protein sequence ID" value="PSS22297.1"/>
    <property type="molecule type" value="Genomic_DNA"/>
</dbReference>
<protein>
    <submittedName>
        <fullName evidence="1">Uncharacterized protein</fullName>
    </submittedName>
</protein>
<name>A0A2T3B698_AMORE</name>
<evidence type="ECO:0000313" key="1">
    <source>
        <dbReference type="EMBL" id="PSS22297.1"/>
    </source>
</evidence>